<dbReference type="EMBL" id="CP063412">
    <property type="protein sequence ID" value="QSZ37227.1"/>
    <property type="molecule type" value="Genomic_DNA"/>
</dbReference>
<proteinExistence type="predicted"/>
<feature type="compositionally biased region" description="Basic and acidic residues" evidence="1">
    <location>
        <begin position="618"/>
        <end position="629"/>
    </location>
</feature>
<feature type="region of interest" description="Disordered" evidence="1">
    <location>
        <begin position="405"/>
        <end position="425"/>
    </location>
</feature>
<evidence type="ECO:0000313" key="3">
    <source>
        <dbReference type="EMBL" id="QSZ37227.1"/>
    </source>
</evidence>
<gene>
    <name evidence="3" type="ORF">DSL72_009321</name>
</gene>
<accession>A0A8A3PP16</accession>
<feature type="compositionally biased region" description="Low complexity" evidence="1">
    <location>
        <begin position="33"/>
        <end position="44"/>
    </location>
</feature>
<feature type="region of interest" description="Disordered" evidence="1">
    <location>
        <begin position="33"/>
        <end position="53"/>
    </location>
</feature>
<dbReference type="Proteomes" id="UP000672032">
    <property type="component" value="Chromosome 8"/>
</dbReference>
<reference evidence="3" key="1">
    <citation type="submission" date="2020-10" db="EMBL/GenBank/DDBJ databases">
        <title>Genome Sequence of Monilinia vaccinii-corymbosi Sheds Light on Mummy Berry Disease Infection of Blueberry and Mating Type.</title>
        <authorList>
            <person name="Yow A.G."/>
            <person name="Zhang Y."/>
            <person name="Bansal K."/>
            <person name="Eacker S.M."/>
            <person name="Sullivan S."/>
            <person name="Liachko I."/>
            <person name="Cubeta M.A."/>
            <person name="Rollins J.A."/>
            <person name="Ashrafi H."/>
        </authorList>
    </citation>
    <scope>NUCLEOTIDE SEQUENCE</scope>
    <source>
        <strain evidence="3">RL-1</strain>
    </source>
</reference>
<organism evidence="3 4">
    <name type="scientific">Monilinia vaccinii-corymbosi</name>
    <dbReference type="NCBI Taxonomy" id="61207"/>
    <lineage>
        <taxon>Eukaryota</taxon>
        <taxon>Fungi</taxon>
        <taxon>Dikarya</taxon>
        <taxon>Ascomycota</taxon>
        <taxon>Pezizomycotina</taxon>
        <taxon>Leotiomycetes</taxon>
        <taxon>Helotiales</taxon>
        <taxon>Sclerotiniaceae</taxon>
        <taxon>Monilinia</taxon>
    </lineage>
</organism>
<evidence type="ECO:0000259" key="2">
    <source>
        <dbReference type="Pfam" id="PF24120"/>
    </source>
</evidence>
<evidence type="ECO:0000313" key="4">
    <source>
        <dbReference type="Proteomes" id="UP000672032"/>
    </source>
</evidence>
<feature type="domain" description="Single-strand DNA deaminase toxin A-like C-terminal" evidence="2">
    <location>
        <begin position="156"/>
        <end position="214"/>
    </location>
</feature>
<dbReference type="Pfam" id="PF24120">
    <property type="entry name" value="SsdA_C"/>
    <property type="match status" value="1"/>
</dbReference>
<feature type="compositionally biased region" description="Polar residues" evidence="1">
    <location>
        <begin position="494"/>
        <end position="556"/>
    </location>
</feature>
<keyword evidence="4" id="KW-1185">Reference proteome</keyword>
<protein>
    <recommendedName>
        <fullName evidence="2">Single-strand DNA deaminase toxin A-like C-terminal domain-containing protein</fullName>
    </recommendedName>
</protein>
<feature type="region of interest" description="Disordered" evidence="1">
    <location>
        <begin position="288"/>
        <end position="362"/>
    </location>
</feature>
<dbReference type="InterPro" id="IPR057517">
    <property type="entry name" value="SsdA-like_C"/>
</dbReference>
<name>A0A8A3PP16_9HELO</name>
<feature type="region of interest" description="Disordered" evidence="1">
    <location>
        <begin position="494"/>
        <end position="669"/>
    </location>
</feature>
<feature type="compositionally biased region" description="Polar residues" evidence="1">
    <location>
        <begin position="298"/>
        <end position="310"/>
    </location>
</feature>
<sequence>MPRNRRNNGIFDAHGIPKPIIETVQTTARTARSSRTSTHLTLASKQQSKQNGHTLTQSTLLPEQAHGLKYALCQRSDSLEHISAFKKTCKSMARYFEENSVTSFSRAMPINTDEGFFLNLRGRAMFVEPTATYRHQGNGKTYGFIRFEGEKVKFKAESGWGPRQGHDDSLRDNEFLSSLVLQFCNSLGFRLPRHCWDRSETGQYAACHVEKKLIMMLICDAIYDVQTGDIAMFRIEELWERRLKAQIYLDKDPCQGCKNFARELGNATGIQFEMITAKTVVEAEWAKKNGKKHLQPKRTAQTIYSVSNNTRPRKPMDYCIPEISTSRRSTSGGKRKRVLDDDENDDDDDDDDDDENEMSVPKCLLKGRKFHTKIRQVDKSNTTTETNAISYQLGNSIYTHQALKDSFNNTPQSPSPSPQQRSTKANIRPAKLVLSSQAVAIDRHFTAISNSNLPNSHAIPSERSRAIAKLQQAKKSLPSKPIHHNLPMFHCVASSSSTSRKETYTTLNDSTPTSARSSRTVSPEHPTTPTSRTVNTLPTPKTNPSRKLYTESSYSKRANAEEIMTPSKPTKNPYKQAPKSVKSLYSRNLPLPNPISPPRSMQKAYRRTPTKPAVPHNRPSERNTSKRIDLTTPEPSPFLKIEQFQYTPPSTSSKRRSENKVLPIPFQFQ</sequence>
<feature type="compositionally biased region" description="Acidic residues" evidence="1">
    <location>
        <begin position="340"/>
        <end position="357"/>
    </location>
</feature>
<dbReference type="AlphaFoldDB" id="A0A8A3PP16"/>
<evidence type="ECO:0000256" key="1">
    <source>
        <dbReference type="SAM" id="MobiDB-lite"/>
    </source>
</evidence>
<dbReference type="OrthoDB" id="3497490at2759"/>